<reference evidence="6 7" key="1">
    <citation type="journal article" date="2019" name="Nat. Microbiol.">
        <title>Wide diversity of methane and short-chain alkane metabolisms in uncultured archaea.</title>
        <authorList>
            <person name="Borrel G."/>
            <person name="Adam P.S."/>
            <person name="McKay L.J."/>
            <person name="Chen L.X."/>
            <person name="Sierra-Garcia I.N."/>
            <person name="Sieber C.M."/>
            <person name="Letourneur Q."/>
            <person name="Ghozlane A."/>
            <person name="Andersen G.L."/>
            <person name="Li W.J."/>
            <person name="Hallam S.J."/>
            <person name="Muyzer G."/>
            <person name="de Oliveira V.M."/>
            <person name="Inskeep W.P."/>
            <person name="Banfield J.F."/>
            <person name="Gribaldo S."/>
        </authorList>
    </citation>
    <scope>NUCLEOTIDE SEQUENCE [LARGE SCALE GENOMIC DNA]</scope>
    <source>
        <strain evidence="6">NM1b</strain>
    </source>
</reference>
<dbReference type="PANTHER" id="PTHR36117">
    <property type="entry name" value="4-HYDROXYPHENYLACETATE 3-MONOOXYGENASE-RELATED"/>
    <property type="match status" value="1"/>
</dbReference>
<dbReference type="Pfam" id="PF11794">
    <property type="entry name" value="HpaB_N"/>
    <property type="match status" value="1"/>
</dbReference>
<dbReference type="InterPro" id="IPR036250">
    <property type="entry name" value="AcylCo_DH-like_C"/>
</dbReference>
<protein>
    <submittedName>
        <fullName evidence="6">Aromatic ring hydroxylase</fullName>
    </submittedName>
</protein>
<dbReference type="InterPro" id="IPR046373">
    <property type="entry name" value="Acyl-CoA_Oxase/DH_mid-dom_sf"/>
</dbReference>
<evidence type="ECO:0000313" key="6">
    <source>
        <dbReference type="EMBL" id="RZN66258.1"/>
    </source>
</evidence>
<sequence length="480" mass="53547">MKKNVYIDGKKVGRLDERLMLGINVICTTFDLAQNPEFEDIFTATSHITGEKINRFCHIHQSKEDLLKKQEMVRQGVHYTYGCLGRCMGMDAMNALSVVTKLEDMKYGTGYYGRFIKYLKYWQENDIVGACAQTDAKGDRSKRPHDQADPDLYVHVVERKGDGIIVRGAKQSITIPPYSDEIVVLPTRAMREDDKDYAVAFAVPGDADGVKLVTRPAFLRKRQKLDAPIAHTGVSDSMIIFDNVFVPWERVFMCGEWELSRNLALLFALFHRHSYTGCKPAVSDILGGSSALVAECNGIERATHVREKLSKFIGLAELVYAAGVASAQFAKKSPSGTYVPDPVYANAGRRLAGENIYHEYDLLIDLAGGLAATLPPEGDFYSEETGNLVDKYMARNPKVSSEYVHRTFRLIENIACSGIAGWLQIAGMHGGGSPVMETIAIMTDYDIRGMKDVAKYLAGINKELPRIRHEDLVDYYIDID</sequence>
<keyword evidence="2" id="KW-0274">FAD</keyword>
<gene>
    <name evidence="6" type="ORF">EF807_08625</name>
</gene>
<evidence type="ECO:0000256" key="2">
    <source>
        <dbReference type="ARBA" id="ARBA00022827"/>
    </source>
</evidence>
<name>A0A520KUE5_9EURY</name>
<dbReference type="Proteomes" id="UP000320766">
    <property type="component" value="Unassembled WGS sequence"/>
</dbReference>
<accession>A0A520KUE5</accession>
<organism evidence="6 7">
    <name type="scientific">Candidatus Methanolliviera hydrocarbonicum</name>
    <dbReference type="NCBI Taxonomy" id="2491085"/>
    <lineage>
        <taxon>Archaea</taxon>
        <taxon>Methanobacteriati</taxon>
        <taxon>Methanobacteriota</taxon>
        <taxon>Candidatus Methanoliparia</taxon>
        <taxon>Candidatus Methanoliparales</taxon>
        <taxon>Candidatus Methanollivieraceae</taxon>
        <taxon>Candidatus Methanolliviera</taxon>
    </lineage>
</organism>
<evidence type="ECO:0000259" key="4">
    <source>
        <dbReference type="Pfam" id="PF03241"/>
    </source>
</evidence>
<dbReference type="PIRSF" id="PIRSF000331">
    <property type="entry name" value="HpaA_HpaB"/>
    <property type="match status" value="1"/>
</dbReference>
<feature type="domain" description="HpaB/PvcC/4-BUDH N-terminal" evidence="5">
    <location>
        <begin position="2"/>
        <end position="253"/>
    </location>
</feature>
<dbReference type="Gene3D" id="2.40.110.10">
    <property type="entry name" value="Butyryl-CoA Dehydrogenase, subunit A, domain 2"/>
    <property type="match status" value="1"/>
</dbReference>
<dbReference type="PANTHER" id="PTHR36117:SF3">
    <property type="entry name" value="4-HYDROXYPHENYLACETATE 3-MONOOXYGENASE-RELATED"/>
    <property type="match status" value="1"/>
</dbReference>
<dbReference type="GO" id="GO:0016627">
    <property type="term" value="F:oxidoreductase activity, acting on the CH-CH group of donors"/>
    <property type="evidence" value="ECO:0007669"/>
    <property type="project" value="InterPro"/>
</dbReference>
<evidence type="ECO:0000259" key="5">
    <source>
        <dbReference type="Pfam" id="PF11794"/>
    </source>
</evidence>
<dbReference type="InterPro" id="IPR024674">
    <property type="entry name" value="HpaB/PvcC/4-BUDH_N"/>
</dbReference>
<dbReference type="Pfam" id="PF03241">
    <property type="entry name" value="HpaB"/>
    <property type="match status" value="1"/>
</dbReference>
<dbReference type="InterPro" id="IPR004925">
    <property type="entry name" value="HpaB/PvcC/4-BUDH"/>
</dbReference>
<dbReference type="InterPro" id="IPR024719">
    <property type="entry name" value="HpaB/PvcC/4-BUDH_C"/>
</dbReference>
<evidence type="ECO:0000256" key="1">
    <source>
        <dbReference type="ARBA" id="ARBA00022630"/>
    </source>
</evidence>
<feature type="domain" description="HpaB/PvcC/4-BUDH C-terminal" evidence="4">
    <location>
        <begin position="261"/>
        <end position="459"/>
    </location>
</feature>
<dbReference type="Gene3D" id="1.20.140.10">
    <property type="entry name" value="Butyryl-CoA Dehydrogenase, subunit A, domain 3"/>
    <property type="match status" value="1"/>
</dbReference>
<dbReference type="Gene3D" id="1.10.3140.10">
    <property type="entry name" value="4-hydroxybutyryl-coa dehydratase, domain 1"/>
    <property type="match status" value="1"/>
</dbReference>
<evidence type="ECO:0000313" key="7">
    <source>
        <dbReference type="Proteomes" id="UP000320766"/>
    </source>
</evidence>
<dbReference type="SUPFAM" id="SSF47203">
    <property type="entry name" value="Acyl-CoA dehydrogenase C-terminal domain-like"/>
    <property type="match status" value="1"/>
</dbReference>
<proteinExistence type="predicted"/>
<comment type="caution">
    <text evidence="6">The sequence shown here is derived from an EMBL/GenBank/DDBJ whole genome shotgun (WGS) entry which is preliminary data.</text>
</comment>
<keyword evidence="1" id="KW-0285">Flavoprotein</keyword>
<dbReference type="AlphaFoldDB" id="A0A520KUE5"/>
<dbReference type="EMBL" id="RXIL01000167">
    <property type="protein sequence ID" value="RZN66258.1"/>
    <property type="molecule type" value="Genomic_DNA"/>
</dbReference>
<keyword evidence="3" id="KW-0560">Oxidoreductase</keyword>
<evidence type="ECO:0000256" key="3">
    <source>
        <dbReference type="ARBA" id="ARBA00023002"/>
    </source>
</evidence>
<dbReference type="InterPro" id="IPR009100">
    <property type="entry name" value="AcylCoA_DH/oxidase_NM_dom_sf"/>
</dbReference>
<dbReference type="SUPFAM" id="SSF56645">
    <property type="entry name" value="Acyl-CoA dehydrogenase NM domain-like"/>
    <property type="match status" value="1"/>
</dbReference>